<reference evidence="2 3" key="1">
    <citation type="submission" date="2022-10" db="EMBL/GenBank/DDBJ databases">
        <authorList>
            <person name="Xie J."/>
            <person name="Shen N."/>
        </authorList>
    </citation>
    <scope>NUCLEOTIDE SEQUENCE [LARGE SCALE GENOMIC DNA]</scope>
    <source>
        <strain evidence="2 3">DSM 41681</strain>
    </source>
</reference>
<organism evidence="2 3">
    <name type="scientific">Streptomyces kunmingensis</name>
    <dbReference type="NCBI Taxonomy" id="68225"/>
    <lineage>
        <taxon>Bacteria</taxon>
        <taxon>Bacillati</taxon>
        <taxon>Actinomycetota</taxon>
        <taxon>Actinomycetes</taxon>
        <taxon>Kitasatosporales</taxon>
        <taxon>Streptomycetaceae</taxon>
        <taxon>Streptomyces</taxon>
    </lineage>
</organism>
<evidence type="ECO:0000256" key="1">
    <source>
        <dbReference type="SAM" id="SignalP"/>
    </source>
</evidence>
<dbReference type="EMBL" id="JAOZYB010000053">
    <property type="protein sequence ID" value="MEB3960519.1"/>
    <property type="molecule type" value="Genomic_DNA"/>
</dbReference>
<sequence length="178" mass="16682">MNKGSVALRRGGLSVGAAAMVVASLGSSGVAAADTKECAPTAGFNKCQIFTATGSAQDFQVPSGIQQLEVRAWGQGGVGTTMASGGAGAFVTGKVAVTPGEHLSVRVAGLGYGDALGGKGSYPGSSGGASSAIRTADSTPLVVAAGGGGGGFTLYEGAQAGAGGAPDGLDASTGAKGA</sequence>
<dbReference type="Proteomes" id="UP001352223">
    <property type="component" value="Unassembled WGS sequence"/>
</dbReference>
<keyword evidence="1" id="KW-0732">Signal</keyword>
<evidence type="ECO:0000313" key="2">
    <source>
        <dbReference type="EMBL" id="MEB3960519.1"/>
    </source>
</evidence>
<proteinExistence type="predicted"/>
<protein>
    <submittedName>
        <fullName evidence="2">Uncharacterized protein</fullName>
    </submittedName>
</protein>
<accession>A0ABU6C758</accession>
<feature type="non-terminal residue" evidence="2">
    <location>
        <position position="178"/>
    </location>
</feature>
<comment type="caution">
    <text evidence="2">The sequence shown here is derived from an EMBL/GenBank/DDBJ whole genome shotgun (WGS) entry which is preliminary data.</text>
</comment>
<feature type="chain" id="PRO_5047180745" evidence="1">
    <location>
        <begin position="33"/>
        <end position="178"/>
    </location>
</feature>
<evidence type="ECO:0000313" key="3">
    <source>
        <dbReference type="Proteomes" id="UP001352223"/>
    </source>
</evidence>
<gene>
    <name evidence="2" type="ORF">OKJ48_09700</name>
</gene>
<name>A0ABU6C758_9ACTN</name>
<keyword evidence="3" id="KW-1185">Reference proteome</keyword>
<feature type="signal peptide" evidence="1">
    <location>
        <begin position="1"/>
        <end position="32"/>
    </location>
</feature>